<feature type="domain" description="DNA-directed DNA polymerase family B multifunctional" evidence="5">
    <location>
        <begin position="47"/>
        <end position="155"/>
    </location>
</feature>
<dbReference type="GO" id="GO:0003677">
    <property type="term" value="F:DNA binding"/>
    <property type="evidence" value="ECO:0007669"/>
    <property type="project" value="InterPro"/>
</dbReference>
<dbReference type="SUPFAM" id="SSF56672">
    <property type="entry name" value="DNA/RNA polymerases"/>
    <property type="match status" value="1"/>
</dbReference>
<evidence type="ECO:0000256" key="4">
    <source>
        <dbReference type="ARBA" id="ARBA00022932"/>
    </source>
</evidence>
<dbReference type="Gene3D" id="3.90.1600.10">
    <property type="entry name" value="Palm domain of DNA polymerase"/>
    <property type="match status" value="1"/>
</dbReference>
<gene>
    <name evidence="6" type="ORF">CPELLU_LOCUS21733</name>
</gene>
<dbReference type="EMBL" id="CAJVQA010084771">
    <property type="protein sequence ID" value="CAG8838629.1"/>
    <property type="molecule type" value="Genomic_DNA"/>
</dbReference>
<sequence>KQAKKDRSRYDKSDITYVDELTKSYMNQGDFVNSAYIKALAFIEKNYNYYNILQDVLKRIANSIYGQFGNQYSIICDYEVSASVTAFARNYITMATEYMKNKEISELIKEKKFIWKYTDTDSIFFSLSPIMINEIIKKYESQLLDENVNEEDFSKIIYDIRKEIVLVSYEE</sequence>
<dbReference type="InterPro" id="IPR043502">
    <property type="entry name" value="DNA/RNA_pol_sf"/>
</dbReference>
<evidence type="ECO:0000256" key="2">
    <source>
        <dbReference type="ARBA" id="ARBA00022679"/>
    </source>
</evidence>
<evidence type="ECO:0000313" key="7">
    <source>
        <dbReference type="Proteomes" id="UP000789759"/>
    </source>
</evidence>
<keyword evidence="2" id="KW-0808">Transferase</keyword>
<comment type="caution">
    <text evidence="6">The sequence shown here is derived from an EMBL/GenBank/DDBJ whole genome shotgun (WGS) entry which is preliminary data.</text>
</comment>
<feature type="non-terminal residue" evidence="6">
    <location>
        <position position="1"/>
    </location>
</feature>
<evidence type="ECO:0000256" key="3">
    <source>
        <dbReference type="ARBA" id="ARBA00022695"/>
    </source>
</evidence>
<accession>A0A9N9PLV6</accession>
<evidence type="ECO:0000256" key="1">
    <source>
        <dbReference type="ARBA" id="ARBA00012417"/>
    </source>
</evidence>
<organism evidence="6 7">
    <name type="scientific">Cetraspora pellucida</name>
    <dbReference type="NCBI Taxonomy" id="1433469"/>
    <lineage>
        <taxon>Eukaryota</taxon>
        <taxon>Fungi</taxon>
        <taxon>Fungi incertae sedis</taxon>
        <taxon>Mucoromycota</taxon>
        <taxon>Glomeromycotina</taxon>
        <taxon>Glomeromycetes</taxon>
        <taxon>Diversisporales</taxon>
        <taxon>Gigasporaceae</taxon>
        <taxon>Cetraspora</taxon>
    </lineage>
</organism>
<reference evidence="6" key="1">
    <citation type="submission" date="2021-06" db="EMBL/GenBank/DDBJ databases">
        <authorList>
            <person name="Kallberg Y."/>
            <person name="Tangrot J."/>
            <person name="Rosling A."/>
        </authorList>
    </citation>
    <scope>NUCLEOTIDE SEQUENCE</scope>
    <source>
        <strain evidence="6">FL966</strain>
    </source>
</reference>
<dbReference type="EC" id="2.7.7.7" evidence="1"/>
<dbReference type="Proteomes" id="UP000789759">
    <property type="component" value="Unassembled WGS sequence"/>
</dbReference>
<dbReference type="InterPro" id="IPR023211">
    <property type="entry name" value="DNA_pol_palm_dom_sf"/>
</dbReference>
<dbReference type="AlphaFoldDB" id="A0A9N9PLV6"/>
<dbReference type="GO" id="GO:0000166">
    <property type="term" value="F:nucleotide binding"/>
    <property type="evidence" value="ECO:0007669"/>
    <property type="project" value="InterPro"/>
</dbReference>
<dbReference type="GO" id="GO:0003887">
    <property type="term" value="F:DNA-directed DNA polymerase activity"/>
    <property type="evidence" value="ECO:0007669"/>
    <property type="project" value="UniProtKB-KW"/>
</dbReference>
<proteinExistence type="predicted"/>
<dbReference type="Pfam" id="PF00136">
    <property type="entry name" value="DNA_pol_B"/>
    <property type="match status" value="1"/>
</dbReference>
<dbReference type="OrthoDB" id="10518488at2759"/>
<evidence type="ECO:0000259" key="5">
    <source>
        <dbReference type="Pfam" id="PF00136"/>
    </source>
</evidence>
<name>A0A9N9PLV6_9GLOM</name>
<keyword evidence="4" id="KW-0239">DNA-directed DNA polymerase</keyword>
<feature type="non-terminal residue" evidence="6">
    <location>
        <position position="171"/>
    </location>
</feature>
<dbReference type="InterPro" id="IPR006134">
    <property type="entry name" value="DNA-dir_DNA_pol_B_multi_dom"/>
</dbReference>
<keyword evidence="3" id="KW-0548">Nucleotidyltransferase</keyword>
<protein>
    <recommendedName>
        <fullName evidence="1">DNA-directed DNA polymerase</fullName>
        <ecNumber evidence="1">2.7.7.7</ecNumber>
    </recommendedName>
</protein>
<keyword evidence="7" id="KW-1185">Reference proteome</keyword>
<evidence type="ECO:0000313" key="6">
    <source>
        <dbReference type="EMBL" id="CAG8838629.1"/>
    </source>
</evidence>